<evidence type="ECO:0000313" key="1">
    <source>
        <dbReference type="EMBL" id="AEY59646.1"/>
    </source>
</evidence>
<organism evidence="1">
    <name type="scientific">Apis cerana</name>
    <name type="common">Indian honeybee</name>
    <dbReference type="NCBI Taxonomy" id="7461"/>
    <lineage>
        <taxon>Eukaryota</taxon>
        <taxon>Metazoa</taxon>
        <taxon>Ecdysozoa</taxon>
        <taxon>Arthropoda</taxon>
        <taxon>Hexapoda</taxon>
        <taxon>Insecta</taxon>
        <taxon>Pterygota</taxon>
        <taxon>Neoptera</taxon>
        <taxon>Endopterygota</taxon>
        <taxon>Hymenoptera</taxon>
        <taxon>Apocrita</taxon>
        <taxon>Aculeata</taxon>
        <taxon>Apoidea</taxon>
        <taxon>Anthophila</taxon>
        <taxon>Apidae</taxon>
        <taxon>Apis</taxon>
    </lineage>
</organism>
<proteinExistence type="evidence at transcript level"/>
<accession>V9IGP0</accession>
<dbReference type="GO" id="GO:0003964">
    <property type="term" value="F:RNA-directed DNA polymerase activity"/>
    <property type="evidence" value="ECO:0007669"/>
    <property type="project" value="UniProtKB-KW"/>
</dbReference>
<dbReference type="EMBL" id="JR042629">
    <property type="protein sequence ID" value="AEY59646.1"/>
    <property type="molecule type" value="mRNA"/>
</dbReference>
<sequence>MRLSNVATFRLSKVMLDHTINSKRTIMRILKEVCVLQANRACILIKDLFDNMHNHIQNILKIIKSTNEKITRYIIRMFLISQQKTNKLKIYKWNNQILHILWTSYKKVFMKDNILRQYFITFFFITN</sequence>
<reference evidence="1" key="1">
    <citation type="submission" date="2011-11" db="EMBL/GenBank/DDBJ databases">
        <title>Decoding the brain transcriptome of the Eastern honeybee (Apis cerana) based on pyrosequencing.</title>
        <authorList>
            <person name="Sun L."/>
            <person name="Zheng H."/>
            <person name="Wang Y."/>
            <person name="Xie X."/>
            <person name="Zhu Y."/>
            <person name="Gu W."/>
            <person name="Wang S."/>
        </authorList>
    </citation>
    <scope>NUCLEOTIDE SEQUENCE</scope>
    <source>
        <tissue evidence="1">Brain</tissue>
    </source>
</reference>
<keyword evidence="1" id="KW-0808">Transferase</keyword>
<keyword evidence="1" id="KW-0548">Nucleotidyltransferase</keyword>
<dbReference type="AlphaFoldDB" id="V9IGP0"/>
<keyword evidence="1" id="KW-0695">RNA-directed DNA polymerase</keyword>
<gene>
    <name evidence="1" type="ORF">ACCB03836</name>
</gene>
<protein>
    <submittedName>
        <fullName evidence="1">Telomerase reverse transcriptase</fullName>
    </submittedName>
</protein>
<name>V9IGP0_APICE</name>